<dbReference type="EMBL" id="JASAYT010000024">
    <property type="protein sequence ID" value="MDP8175350.1"/>
    <property type="molecule type" value="Genomic_DNA"/>
</dbReference>
<evidence type="ECO:0000313" key="3">
    <source>
        <dbReference type="Proteomes" id="UP001231736"/>
    </source>
</evidence>
<dbReference type="Proteomes" id="UP001231736">
    <property type="component" value="Unassembled WGS sequence"/>
</dbReference>
<keyword evidence="1" id="KW-0812">Transmembrane</keyword>
<keyword evidence="1" id="KW-1133">Transmembrane helix</keyword>
<name>A0AAJ6P343_9PAST</name>
<comment type="caution">
    <text evidence="2">The sequence shown here is derived from an EMBL/GenBank/DDBJ whole genome shotgun (WGS) entry which is preliminary data.</text>
</comment>
<feature type="transmembrane region" description="Helical" evidence="1">
    <location>
        <begin position="18"/>
        <end position="36"/>
    </location>
</feature>
<reference evidence="2" key="1">
    <citation type="journal article" date="2023" name="Front. Microbiol.">
        <title>Phylogeography and host specificity of Pasteurellaceae pathogenic to sea-farmed fish in the north-east Atlantic.</title>
        <authorList>
            <person name="Gulla S."/>
            <person name="Colquhoun D.J."/>
            <person name="Olsen A.B."/>
            <person name="Spilsberg B."/>
            <person name="Lagesen K."/>
            <person name="Aakesson C.P."/>
            <person name="Strom S."/>
            <person name="Manji F."/>
            <person name="Birkbeck T.H."/>
            <person name="Nilsen H.K."/>
        </authorList>
    </citation>
    <scope>NUCLEOTIDE SEQUENCE</scope>
    <source>
        <strain evidence="2">98B1</strain>
    </source>
</reference>
<accession>A0AAJ6P343</accession>
<keyword evidence="1" id="KW-0472">Membrane</keyword>
<evidence type="ECO:0000313" key="2">
    <source>
        <dbReference type="EMBL" id="MDP8175350.1"/>
    </source>
</evidence>
<organism evidence="2 3">
    <name type="scientific">Phocoenobacter skyensis</name>
    <dbReference type="NCBI Taxonomy" id="97481"/>
    <lineage>
        <taxon>Bacteria</taxon>
        <taxon>Pseudomonadati</taxon>
        <taxon>Pseudomonadota</taxon>
        <taxon>Gammaproteobacteria</taxon>
        <taxon>Pasteurellales</taxon>
        <taxon>Pasteurellaceae</taxon>
        <taxon>Phocoenobacter</taxon>
    </lineage>
</organism>
<proteinExistence type="predicted"/>
<gene>
    <name evidence="2" type="ORF">QJU97_07765</name>
</gene>
<protein>
    <submittedName>
        <fullName evidence="2">Uncharacterized protein</fullName>
    </submittedName>
</protein>
<dbReference type="RefSeq" id="WP_306376047.1">
    <property type="nucleotide sequence ID" value="NZ_JASAYT010000024.1"/>
</dbReference>
<evidence type="ECO:0000256" key="1">
    <source>
        <dbReference type="SAM" id="Phobius"/>
    </source>
</evidence>
<dbReference type="AlphaFoldDB" id="A0AAJ6P343"/>
<sequence>MKKENSPTKKPKRKYKKFICIGFIFAFIGGILTIIYQHEIEDFIYNIEDKIYYNFPQSCQLTKSEFKKAAVEGLGRFLLALQKKHINRKYNECLFPNYCKTWLINKEITPEIFDERLMSFYKTYPNPSSTAVERIYYNFFNLLKENGEMQIYKGGPIDLTRFSIIADIGLKPEFYDTNSIKISKNKLVVEKLLVSGRFLVSPTINEVLFKAAWSWSYEYRLDSCGRIY</sequence>